<dbReference type="GO" id="GO:0004252">
    <property type="term" value="F:serine-type endopeptidase activity"/>
    <property type="evidence" value="ECO:0007669"/>
    <property type="project" value="InterPro"/>
</dbReference>
<comment type="caution">
    <text evidence="3">The sequence shown here is derived from an EMBL/GenBank/DDBJ whole genome shotgun (WGS) entry which is preliminary data.</text>
</comment>
<dbReference type="InterPro" id="IPR001314">
    <property type="entry name" value="Peptidase_S1A"/>
</dbReference>
<dbReference type="PROSITE" id="PS00134">
    <property type="entry name" value="TRYPSIN_HIS"/>
    <property type="match status" value="1"/>
</dbReference>
<dbReference type="GO" id="GO:0006508">
    <property type="term" value="P:proteolysis"/>
    <property type="evidence" value="ECO:0007669"/>
    <property type="project" value="InterPro"/>
</dbReference>
<dbReference type="PANTHER" id="PTHR24258:SF140">
    <property type="entry name" value="BCDNA.GH08420-RELATED"/>
    <property type="match status" value="1"/>
</dbReference>
<dbReference type="PANTHER" id="PTHR24258">
    <property type="entry name" value="SERINE PROTEASE-RELATED"/>
    <property type="match status" value="1"/>
</dbReference>
<evidence type="ECO:0000256" key="1">
    <source>
        <dbReference type="SAM" id="SignalP"/>
    </source>
</evidence>
<dbReference type="RefSeq" id="WP_271199342.1">
    <property type="nucleotide sequence ID" value="NZ_BSFL01000001.1"/>
</dbReference>
<reference evidence="3" key="1">
    <citation type="journal article" date="2014" name="Int. J. Syst. Evol. Microbiol.">
        <title>Complete genome sequence of Corynebacterium casei LMG S-19264T (=DSM 44701T), isolated from a smear-ripened cheese.</title>
        <authorList>
            <consortium name="US DOE Joint Genome Institute (JGI-PGF)"/>
            <person name="Walter F."/>
            <person name="Albersmeier A."/>
            <person name="Kalinowski J."/>
            <person name="Ruckert C."/>
        </authorList>
    </citation>
    <scope>NUCLEOTIDE SEQUENCE</scope>
    <source>
        <strain evidence="3">VKM B-2748</strain>
    </source>
</reference>
<dbReference type="Gene3D" id="2.40.10.10">
    <property type="entry name" value="Trypsin-like serine proteases"/>
    <property type="match status" value="1"/>
</dbReference>
<dbReference type="PROSITE" id="PS50240">
    <property type="entry name" value="TRYPSIN_DOM"/>
    <property type="match status" value="1"/>
</dbReference>
<keyword evidence="1" id="KW-0732">Signal</keyword>
<dbReference type="EMBL" id="BSFL01000001">
    <property type="protein sequence ID" value="GLK78841.1"/>
    <property type="molecule type" value="Genomic_DNA"/>
</dbReference>
<protein>
    <recommendedName>
        <fullName evidence="2">Peptidase S1 domain-containing protein</fullName>
    </recommendedName>
</protein>
<accession>A0A9W6JJI5</accession>
<dbReference type="InterPro" id="IPR043504">
    <property type="entry name" value="Peptidase_S1_PA_chymotrypsin"/>
</dbReference>
<gene>
    <name evidence="3" type="ORF">GCM10008174_05820</name>
</gene>
<evidence type="ECO:0000259" key="2">
    <source>
        <dbReference type="PROSITE" id="PS50240"/>
    </source>
</evidence>
<dbReference type="Pfam" id="PF00089">
    <property type="entry name" value="Trypsin"/>
    <property type="match status" value="1"/>
</dbReference>
<dbReference type="SMART" id="SM00020">
    <property type="entry name" value="Tryp_SPc"/>
    <property type="match status" value="1"/>
</dbReference>
<sequence length="249" mass="25022">MRALALAAALALFASDPLAAAGLEAATVAVQTVTPVGDGRARISDCAGVLIEPDVVLTAGHCLDAASGPAQVAVFAYDGRRAVPPHLPVLRFARHPGHVIGWRERPGEPETRQREIAADLALLKLARPVAGATPASLSGNVEAAAAATSAMTGVGRSGPDAGARSGALKSFRPSAVRFSTGSGARVAFASVDRPACGGDSGGAVAARDGAVWGVVSAILRPRGGCGGRIAIAPVDPASDGFRRMRRALD</sequence>
<organism evidence="3 4">
    <name type="scientific">Methylopila turkensis</name>
    <dbReference type="NCBI Taxonomy" id="1437816"/>
    <lineage>
        <taxon>Bacteria</taxon>
        <taxon>Pseudomonadati</taxon>
        <taxon>Pseudomonadota</taxon>
        <taxon>Alphaproteobacteria</taxon>
        <taxon>Hyphomicrobiales</taxon>
        <taxon>Methylopilaceae</taxon>
        <taxon>Methylopila</taxon>
    </lineage>
</organism>
<dbReference type="InterPro" id="IPR001254">
    <property type="entry name" value="Trypsin_dom"/>
</dbReference>
<feature type="domain" description="Peptidase S1" evidence="2">
    <location>
        <begin position="46"/>
        <end position="249"/>
    </location>
</feature>
<dbReference type="SUPFAM" id="SSF50494">
    <property type="entry name" value="Trypsin-like serine proteases"/>
    <property type="match status" value="1"/>
</dbReference>
<feature type="chain" id="PRO_5040820871" description="Peptidase S1 domain-containing protein" evidence="1">
    <location>
        <begin position="21"/>
        <end position="249"/>
    </location>
</feature>
<dbReference type="AlphaFoldDB" id="A0A9W6JJI5"/>
<keyword evidence="4" id="KW-1185">Reference proteome</keyword>
<evidence type="ECO:0000313" key="4">
    <source>
        <dbReference type="Proteomes" id="UP001143309"/>
    </source>
</evidence>
<dbReference type="Proteomes" id="UP001143309">
    <property type="component" value="Unassembled WGS sequence"/>
</dbReference>
<feature type="signal peptide" evidence="1">
    <location>
        <begin position="1"/>
        <end position="20"/>
    </location>
</feature>
<reference evidence="3" key="2">
    <citation type="submission" date="2023-01" db="EMBL/GenBank/DDBJ databases">
        <authorList>
            <person name="Sun Q."/>
            <person name="Evtushenko L."/>
        </authorList>
    </citation>
    <scope>NUCLEOTIDE SEQUENCE</scope>
    <source>
        <strain evidence="3">VKM B-2748</strain>
    </source>
</reference>
<evidence type="ECO:0000313" key="3">
    <source>
        <dbReference type="EMBL" id="GLK78841.1"/>
    </source>
</evidence>
<dbReference type="InterPro" id="IPR009003">
    <property type="entry name" value="Peptidase_S1_PA"/>
</dbReference>
<proteinExistence type="predicted"/>
<dbReference type="InterPro" id="IPR018114">
    <property type="entry name" value="TRYPSIN_HIS"/>
</dbReference>
<name>A0A9W6JJI5_9HYPH</name>
<dbReference type="PRINTS" id="PR00722">
    <property type="entry name" value="CHYMOTRYPSIN"/>
</dbReference>